<feature type="compositionally biased region" description="Polar residues" evidence="5">
    <location>
        <begin position="665"/>
        <end position="674"/>
    </location>
</feature>
<dbReference type="EMBL" id="DF238832">
    <property type="protein sequence ID" value="GAC99737.1"/>
    <property type="molecule type" value="Genomic_DNA"/>
</dbReference>
<evidence type="ECO:0000256" key="5">
    <source>
        <dbReference type="SAM" id="MobiDB-lite"/>
    </source>
</evidence>
<feature type="compositionally biased region" description="Polar residues" evidence="5">
    <location>
        <begin position="704"/>
        <end position="714"/>
    </location>
</feature>
<comment type="subcellular location">
    <subcellularLocation>
        <location evidence="1">Membrane</location>
        <topology evidence="1">Multi-pass membrane protein</topology>
    </subcellularLocation>
</comment>
<dbReference type="GO" id="GO:0016020">
    <property type="term" value="C:membrane"/>
    <property type="evidence" value="ECO:0007669"/>
    <property type="project" value="UniProtKB-SubCell"/>
</dbReference>
<feature type="transmembrane region" description="Helical" evidence="6">
    <location>
        <begin position="68"/>
        <end position="89"/>
    </location>
</feature>
<feature type="compositionally biased region" description="Polar residues" evidence="5">
    <location>
        <begin position="725"/>
        <end position="736"/>
    </location>
</feature>
<dbReference type="HOGENOM" id="CLU_273495_0_0_1"/>
<feature type="compositionally biased region" description="Polar residues" evidence="5">
    <location>
        <begin position="1001"/>
        <end position="1018"/>
    </location>
</feature>
<feature type="transmembrane region" description="Helical" evidence="6">
    <location>
        <begin position="198"/>
        <end position="220"/>
    </location>
</feature>
<keyword evidence="2 6" id="KW-0812">Transmembrane</keyword>
<evidence type="ECO:0000256" key="4">
    <source>
        <dbReference type="ARBA" id="ARBA00023136"/>
    </source>
</evidence>
<dbReference type="InterPro" id="IPR005178">
    <property type="entry name" value="Ostalpha/TMEM184C"/>
</dbReference>
<evidence type="ECO:0000256" key="6">
    <source>
        <dbReference type="SAM" id="Phobius"/>
    </source>
</evidence>
<feature type="transmembrane region" description="Helical" evidence="6">
    <location>
        <begin position="32"/>
        <end position="53"/>
    </location>
</feature>
<feature type="region of interest" description="Disordered" evidence="5">
    <location>
        <begin position="664"/>
        <end position="819"/>
    </location>
</feature>
<keyword evidence="8" id="KW-1185">Reference proteome</keyword>
<dbReference type="AlphaFoldDB" id="R9PEP8"/>
<feature type="compositionally biased region" description="Low complexity" evidence="5">
    <location>
        <begin position="1226"/>
        <end position="1238"/>
    </location>
</feature>
<dbReference type="PANTHER" id="PTHR23423">
    <property type="entry name" value="ORGANIC SOLUTE TRANSPORTER-RELATED"/>
    <property type="match status" value="1"/>
</dbReference>
<dbReference type="OrthoDB" id="5348404at2759"/>
<feature type="region of interest" description="Disordered" evidence="5">
    <location>
        <begin position="986"/>
        <end position="1096"/>
    </location>
</feature>
<feature type="compositionally biased region" description="Low complexity" evidence="5">
    <location>
        <begin position="792"/>
        <end position="803"/>
    </location>
</feature>
<feature type="transmembrane region" description="Helical" evidence="6">
    <location>
        <begin position="155"/>
        <end position="178"/>
    </location>
</feature>
<feature type="region of interest" description="Disordered" evidence="5">
    <location>
        <begin position="423"/>
        <end position="443"/>
    </location>
</feature>
<organism evidence="7 8">
    <name type="scientific">Pseudozyma hubeiensis (strain SY62)</name>
    <name type="common">Yeast</name>
    <dbReference type="NCBI Taxonomy" id="1305764"/>
    <lineage>
        <taxon>Eukaryota</taxon>
        <taxon>Fungi</taxon>
        <taxon>Dikarya</taxon>
        <taxon>Basidiomycota</taxon>
        <taxon>Ustilaginomycotina</taxon>
        <taxon>Ustilaginomycetes</taxon>
        <taxon>Ustilaginales</taxon>
        <taxon>Ustilaginaceae</taxon>
        <taxon>Pseudozyma</taxon>
    </lineage>
</organism>
<evidence type="ECO:0000256" key="1">
    <source>
        <dbReference type="ARBA" id="ARBA00004141"/>
    </source>
</evidence>
<dbReference type="Proteomes" id="UP000014071">
    <property type="component" value="Unassembled WGS sequence"/>
</dbReference>
<evidence type="ECO:0000256" key="3">
    <source>
        <dbReference type="ARBA" id="ARBA00022989"/>
    </source>
</evidence>
<feature type="compositionally biased region" description="Basic and acidic residues" evidence="5">
    <location>
        <begin position="920"/>
        <end position="929"/>
    </location>
</feature>
<dbReference type="SMART" id="SM01417">
    <property type="entry name" value="Solute_trans_a"/>
    <property type="match status" value="1"/>
</dbReference>
<evidence type="ECO:0008006" key="9">
    <source>
        <dbReference type="Google" id="ProtNLM"/>
    </source>
</evidence>
<feature type="compositionally biased region" description="Low complexity" evidence="5">
    <location>
        <begin position="1028"/>
        <end position="1046"/>
    </location>
</feature>
<dbReference type="RefSeq" id="XP_012193324.1">
    <property type="nucleotide sequence ID" value="XM_012337934.1"/>
</dbReference>
<keyword evidence="3 6" id="KW-1133">Transmembrane helix</keyword>
<feature type="transmembrane region" description="Helical" evidence="6">
    <location>
        <begin position="240"/>
        <end position="261"/>
    </location>
</feature>
<dbReference type="STRING" id="1305764.R9PEP8"/>
<keyword evidence="4 6" id="KW-0472">Membrane</keyword>
<feature type="compositionally biased region" description="Low complexity" evidence="5">
    <location>
        <begin position="947"/>
        <end position="959"/>
    </location>
</feature>
<accession>R9PEP8</accession>
<feature type="transmembrane region" description="Helical" evidence="6">
    <location>
        <begin position="282"/>
        <end position="301"/>
    </location>
</feature>
<feature type="region of interest" description="Disordered" evidence="5">
    <location>
        <begin position="1157"/>
        <end position="1255"/>
    </location>
</feature>
<evidence type="ECO:0000313" key="8">
    <source>
        <dbReference type="Proteomes" id="UP000014071"/>
    </source>
</evidence>
<evidence type="ECO:0000256" key="2">
    <source>
        <dbReference type="ARBA" id="ARBA00022692"/>
    </source>
</evidence>
<dbReference type="GeneID" id="24112603"/>
<protein>
    <recommendedName>
        <fullName evidence="9">DUF300-domain-containing protein</fullName>
    </recommendedName>
</protein>
<dbReference type="Pfam" id="PF03619">
    <property type="entry name" value="Solute_trans_a"/>
    <property type="match status" value="1"/>
</dbReference>
<feature type="region of interest" description="Disordered" evidence="5">
    <location>
        <begin position="894"/>
        <end position="963"/>
    </location>
</feature>
<gene>
    <name evidence="7" type="ORF">PHSY_007340</name>
</gene>
<feature type="compositionally biased region" description="Pro residues" evidence="5">
    <location>
        <begin position="1180"/>
        <end position="1196"/>
    </location>
</feature>
<name>R9PEP8_PSEHS</name>
<proteinExistence type="predicted"/>
<evidence type="ECO:0000313" key="7">
    <source>
        <dbReference type="EMBL" id="GAC99737.1"/>
    </source>
</evidence>
<reference evidence="8" key="1">
    <citation type="journal article" date="2013" name="Genome Announc.">
        <title>Draft genome sequence of the basidiomycetous yeast-like fungus Pseudozyma hubeiensis SY62, which produces an abundant amount of the biosurfactant mannosylerythritol lipids.</title>
        <authorList>
            <person name="Konishi M."/>
            <person name="Hatada Y."/>
            <person name="Horiuchi J."/>
        </authorList>
    </citation>
    <scope>NUCLEOTIDE SEQUENCE [LARGE SCALE GENOMIC DNA]</scope>
    <source>
        <strain evidence="8">SY62</strain>
    </source>
</reference>
<dbReference type="eggNOG" id="KOG2641">
    <property type="taxonomic scope" value="Eukaryota"/>
</dbReference>
<feature type="transmembrane region" description="Helical" evidence="6">
    <location>
        <begin position="101"/>
        <end position="119"/>
    </location>
</feature>
<sequence>MVNMTCPVIPDKPNDPKPFFNNGNIDFKAHDVGWLVCGIMALVATISSAWLIWKHLTYYTCPQQQRHIVRLLVMVPIYAIVSFMSYLFYEHALYYQTIRDCYEAVLVTSFFYLILAYTGDTRAEQHAVFRNLELKDRFWVWPLGSWKYKPDGLHFLWLMKICVLQYAIVRPLCTFVAVGTEYFGYYCLHSWMPWFTHVWCAFFISISVTVAMYCLIQLYMPIKKLVDPYKPLLKFLSIKTIVFLTFWQDVMLSFLVSFGAIKETEYFTAEQIQAGINALLQCFWMLLFGFIHIKAFSYLPYRPEDRSRTTRRGKALLDALDFRDWFFEMKESTRYMAARSKGRDYTLAEDLRAKRHEHLLNAFGKSRAANLETEIDMEKAAMPTFWKNPEDAQFWSPTSETASSVPGIRKEMDDAYTSLPLSGARSGARNGVKHQLAPASDSHTQRAAELQRLVQELDLQVVDQSIIGCETIDYGYEDEKYERTGLMRQHVEQAVAGTSQIDDQHPELTQYHVPTVQLANVPSLAYEQDTHSSGVANTGGLQSGAEANESLMHSRQRSKTEAGIGAFGIASWFGWNGNAAVQEQAHASSGTAAYLRPNDAYGANAAPRSADAQGTGWWRNYWEQVSNVGTREPSVIGMEEEEEKQPLNESRPAVLRQVTAGSWGIASTPQSDSRVTAAVEFRSPPTPPALTINTDSHANHEASMDSTSSPSSGFTPHADSPLSRLIQTSRDSFSSLSRDEVQKQILESSSPRGHRSAVSRLPSSLPASTIRAVRPTPAPRMSSFAASSKQASVSRVNSTTTRSDGVRKPNSAPSAYESAAGQLASEMLSTDDSTGGIHPIVFADALVEKPAMEESDVTIVKAKALAPAVGPKGKLVNIVLPSPLSPARYPYGQEVQQGAPAGSKPTAIGFKSDSATESTRGFEPKEVKHQHQSSASGGGTLKWANQPAKPSKPSAEPSSVDTITKLPQGKNVITIGSMSLVQAKAAQEKAAADAAQAQSAVRSSTVAPSPLSTPSTKSAPPRSILVDSSSSRAAAKPLLPAPSKLSNVGMSAGDDPYVAGRSATIDTPRERSRVSAPVRSAAPTGESIVASSSAQTRTSTSTAFEVGSIVPREAVVRASMPAGGPLRGYYDSIGRSSQHREMMQNHSFVPVVNGSRLPMLPAHPSQVRGNGVANARPGPGIHPPPQQAHRQPPPPSGYHQQQNHPSHRHPYQYPRPDQTIYPQQPPSQQLRYPQSQPRPRYPPPPSQFQFEYYRD</sequence>